<dbReference type="CDD" id="cd00067">
    <property type="entry name" value="GAL4"/>
    <property type="match status" value="1"/>
</dbReference>
<sequence length="587" mass="65439">MEGTKTIRKSCDLCYRRKMKCDGQKPRCSHCITYEIDCTYTAPSRAPAPKKRRSYAKGKDGVSNTQGRLGRLELLVQQVTERLDIVERENEVEPLLQHEEASAIATVMPLNITRSEDDNNSPKPMVLPPVEQVLPIIQVYLQDFNSVLPLFNADTLLQLVHDCYSVGPLQRDPVVWAAINVVLALARRHSFVGSHDIPSSAACLSRAESVLSRVVLGDIQLLNIQVLVGMVILLQASQDLKPALVLIATTIRLAHAIGLHDRTYSAHLGSLHERQRACVFWLAYILDKDLSMRSKQPSIQIDDDINLDLPSPTVVQYNEDRSTVNDTDDATGVITTADGTVKMNYLTARIQLAAVEGGVYDYIYSTRSRKRSPEERVRALQSVACALEQWKASIPSEFNASAGSRRVAPSMLRFLGALHSTSLACTTLINQAHAWDVEWIASIRRYGRQGIEPLLPPKWEVLVAEARDLLVLFGALGETDRWNFWTTGCSYMTAMVLLTANSMHRPKHGDLSLDSHLVEIGLQTIDKMAKETESEMLQSFQATCTELHQRTQQRCAEAAIMANNVDCSPCFVDIQRGIEGNSHHDEL</sequence>
<accession>A0A6A6WRW3</accession>
<protein>
    <recommendedName>
        <fullName evidence="4">Zn(2)-C6 fungal-type domain-containing protein</fullName>
    </recommendedName>
</protein>
<dbReference type="GO" id="GO:0000981">
    <property type="term" value="F:DNA-binding transcription factor activity, RNA polymerase II-specific"/>
    <property type="evidence" value="ECO:0007669"/>
    <property type="project" value="InterPro"/>
</dbReference>
<dbReference type="PANTHER" id="PTHR46910">
    <property type="entry name" value="TRANSCRIPTION FACTOR PDR1"/>
    <property type="match status" value="1"/>
</dbReference>
<reference evidence="5" key="1">
    <citation type="journal article" date="2020" name="Stud. Mycol.">
        <title>101 Dothideomycetes genomes: a test case for predicting lifestyles and emergence of pathogens.</title>
        <authorList>
            <person name="Haridas S."/>
            <person name="Albert R."/>
            <person name="Binder M."/>
            <person name="Bloem J."/>
            <person name="Labutti K."/>
            <person name="Salamov A."/>
            <person name="Andreopoulos B."/>
            <person name="Baker S."/>
            <person name="Barry K."/>
            <person name="Bills G."/>
            <person name="Bluhm B."/>
            <person name="Cannon C."/>
            <person name="Castanera R."/>
            <person name="Culley D."/>
            <person name="Daum C."/>
            <person name="Ezra D."/>
            <person name="Gonzalez J."/>
            <person name="Henrissat B."/>
            <person name="Kuo A."/>
            <person name="Liang C."/>
            <person name="Lipzen A."/>
            <person name="Lutzoni F."/>
            <person name="Magnuson J."/>
            <person name="Mondo S."/>
            <person name="Nolan M."/>
            <person name="Ohm R."/>
            <person name="Pangilinan J."/>
            <person name="Park H.-J."/>
            <person name="Ramirez L."/>
            <person name="Alfaro M."/>
            <person name="Sun H."/>
            <person name="Tritt A."/>
            <person name="Yoshinaga Y."/>
            <person name="Zwiers L.-H."/>
            <person name="Turgeon B."/>
            <person name="Goodwin S."/>
            <person name="Spatafora J."/>
            <person name="Crous P."/>
            <person name="Grigoriev I."/>
        </authorList>
    </citation>
    <scope>NUCLEOTIDE SEQUENCE</scope>
    <source>
        <strain evidence="5">CBS 109.77</strain>
    </source>
</reference>
<dbReference type="Proteomes" id="UP000799757">
    <property type="component" value="Unassembled WGS sequence"/>
</dbReference>
<keyword evidence="6" id="KW-1185">Reference proteome</keyword>
<dbReference type="SMART" id="SM00906">
    <property type="entry name" value="Fungal_trans"/>
    <property type="match status" value="1"/>
</dbReference>
<feature type="domain" description="Zn(2)-C6 fungal-type" evidence="4">
    <location>
        <begin position="10"/>
        <end position="40"/>
    </location>
</feature>
<dbReference type="PROSITE" id="PS50048">
    <property type="entry name" value="ZN2_CY6_FUNGAL_2"/>
    <property type="match status" value="1"/>
</dbReference>
<dbReference type="InterPro" id="IPR036864">
    <property type="entry name" value="Zn2-C6_fun-type_DNA-bd_sf"/>
</dbReference>
<dbReference type="InterPro" id="IPR050987">
    <property type="entry name" value="AtrR-like"/>
</dbReference>
<dbReference type="CDD" id="cd12148">
    <property type="entry name" value="fungal_TF_MHR"/>
    <property type="match status" value="1"/>
</dbReference>
<evidence type="ECO:0000313" key="6">
    <source>
        <dbReference type="Proteomes" id="UP000799757"/>
    </source>
</evidence>
<dbReference type="Pfam" id="PF00172">
    <property type="entry name" value="Zn_clus"/>
    <property type="match status" value="1"/>
</dbReference>
<dbReference type="InterPro" id="IPR007219">
    <property type="entry name" value="XnlR_reg_dom"/>
</dbReference>
<name>A0A6A6WRW3_9PLEO</name>
<keyword evidence="2" id="KW-0539">Nucleus</keyword>
<feature type="region of interest" description="Disordered" evidence="3">
    <location>
        <begin position="43"/>
        <end position="64"/>
    </location>
</feature>
<dbReference type="Pfam" id="PF04082">
    <property type="entry name" value="Fungal_trans"/>
    <property type="match status" value="1"/>
</dbReference>
<evidence type="ECO:0000259" key="4">
    <source>
        <dbReference type="PROSITE" id="PS50048"/>
    </source>
</evidence>
<dbReference type="AlphaFoldDB" id="A0A6A6WRW3"/>
<dbReference type="PANTHER" id="PTHR46910:SF25">
    <property type="entry name" value="ABC-TRANSPORTER-REGULATING TRANSCRIPTION FACTOR"/>
    <property type="match status" value="1"/>
</dbReference>
<dbReference type="GO" id="GO:0008270">
    <property type="term" value="F:zinc ion binding"/>
    <property type="evidence" value="ECO:0007669"/>
    <property type="project" value="InterPro"/>
</dbReference>
<proteinExistence type="predicted"/>
<evidence type="ECO:0000313" key="5">
    <source>
        <dbReference type="EMBL" id="KAF2786537.1"/>
    </source>
</evidence>
<dbReference type="Gene3D" id="4.10.240.10">
    <property type="entry name" value="Zn(2)-C6 fungal-type DNA-binding domain"/>
    <property type="match status" value="1"/>
</dbReference>
<gene>
    <name evidence="5" type="ORF">K505DRAFT_289562</name>
</gene>
<dbReference type="InterPro" id="IPR001138">
    <property type="entry name" value="Zn2Cys6_DnaBD"/>
</dbReference>
<dbReference type="SUPFAM" id="SSF57701">
    <property type="entry name" value="Zn2/Cys6 DNA-binding domain"/>
    <property type="match status" value="1"/>
</dbReference>
<organism evidence="5 6">
    <name type="scientific">Melanomma pulvis-pyrius CBS 109.77</name>
    <dbReference type="NCBI Taxonomy" id="1314802"/>
    <lineage>
        <taxon>Eukaryota</taxon>
        <taxon>Fungi</taxon>
        <taxon>Dikarya</taxon>
        <taxon>Ascomycota</taxon>
        <taxon>Pezizomycotina</taxon>
        <taxon>Dothideomycetes</taxon>
        <taxon>Pleosporomycetidae</taxon>
        <taxon>Pleosporales</taxon>
        <taxon>Melanommataceae</taxon>
        <taxon>Melanomma</taxon>
    </lineage>
</organism>
<dbReference type="GO" id="GO:0003677">
    <property type="term" value="F:DNA binding"/>
    <property type="evidence" value="ECO:0007669"/>
    <property type="project" value="InterPro"/>
</dbReference>
<dbReference type="EMBL" id="MU002447">
    <property type="protein sequence ID" value="KAF2786537.1"/>
    <property type="molecule type" value="Genomic_DNA"/>
</dbReference>
<dbReference type="SMART" id="SM00066">
    <property type="entry name" value="GAL4"/>
    <property type="match status" value="1"/>
</dbReference>
<dbReference type="GO" id="GO:0006351">
    <property type="term" value="P:DNA-templated transcription"/>
    <property type="evidence" value="ECO:0007669"/>
    <property type="project" value="InterPro"/>
</dbReference>
<evidence type="ECO:0000256" key="1">
    <source>
        <dbReference type="ARBA" id="ARBA00022723"/>
    </source>
</evidence>
<evidence type="ECO:0000256" key="2">
    <source>
        <dbReference type="ARBA" id="ARBA00023242"/>
    </source>
</evidence>
<dbReference type="OrthoDB" id="2123952at2759"/>
<keyword evidence="1" id="KW-0479">Metal-binding</keyword>
<evidence type="ECO:0000256" key="3">
    <source>
        <dbReference type="SAM" id="MobiDB-lite"/>
    </source>
</evidence>